<dbReference type="EMBL" id="KV427671">
    <property type="protein sequence ID" value="KZT01070.1"/>
    <property type="molecule type" value="Genomic_DNA"/>
</dbReference>
<dbReference type="AlphaFoldDB" id="A0A165BHK4"/>
<protein>
    <recommendedName>
        <fullName evidence="5">Secreted protein</fullName>
    </recommendedName>
</protein>
<keyword evidence="2" id="KW-0732">Signal</keyword>
<accession>A0A165BHK4</accession>
<feature type="region of interest" description="Disordered" evidence="1">
    <location>
        <begin position="40"/>
        <end position="105"/>
    </location>
</feature>
<evidence type="ECO:0008006" key="5">
    <source>
        <dbReference type="Google" id="ProtNLM"/>
    </source>
</evidence>
<reference evidence="3 4" key="1">
    <citation type="journal article" date="2016" name="Mol. Biol. Evol.">
        <title>Comparative Genomics of Early-Diverging Mushroom-Forming Fungi Provides Insights into the Origins of Lignocellulose Decay Capabilities.</title>
        <authorList>
            <person name="Nagy L.G."/>
            <person name="Riley R."/>
            <person name="Tritt A."/>
            <person name="Adam C."/>
            <person name="Daum C."/>
            <person name="Floudas D."/>
            <person name="Sun H."/>
            <person name="Yadav J.S."/>
            <person name="Pangilinan J."/>
            <person name="Larsson K.H."/>
            <person name="Matsuura K."/>
            <person name="Barry K."/>
            <person name="Labutti K."/>
            <person name="Kuo R."/>
            <person name="Ohm R.A."/>
            <person name="Bhattacharya S.S."/>
            <person name="Shirouzu T."/>
            <person name="Yoshinaga Y."/>
            <person name="Martin F.M."/>
            <person name="Grigoriev I.V."/>
            <person name="Hibbett D.S."/>
        </authorList>
    </citation>
    <scope>NUCLEOTIDE SEQUENCE [LARGE SCALE GENOMIC DNA]</scope>
    <source>
        <strain evidence="3 4">93-53</strain>
    </source>
</reference>
<evidence type="ECO:0000313" key="4">
    <source>
        <dbReference type="Proteomes" id="UP000076871"/>
    </source>
</evidence>
<keyword evidence="4" id="KW-1185">Reference proteome</keyword>
<proteinExistence type="predicted"/>
<dbReference type="Proteomes" id="UP000076871">
    <property type="component" value="Unassembled WGS sequence"/>
</dbReference>
<sequence>MLSSKAVLCFALFVCLPVLSAPVGYGYSLPSLWHSQLTNTPNSYLNPRDARKTPYVPLNRMENADDDQATQRKRTPRFGRSAAGIGVRHNGVGRRRGRIGSEAPV</sequence>
<feature type="signal peptide" evidence="2">
    <location>
        <begin position="1"/>
        <end position="20"/>
    </location>
</feature>
<feature type="chain" id="PRO_5007855657" description="Secreted protein" evidence="2">
    <location>
        <begin position="21"/>
        <end position="105"/>
    </location>
</feature>
<dbReference type="InParanoid" id="A0A165BHK4"/>
<dbReference type="GeneID" id="63819729"/>
<dbReference type="RefSeq" id="XP_040758810.1">
    <property type="nucleotide sequence ID" value="XM_040902698.1"/>
</dbReference>
<name>A0A165BHK4_9APHY</name>
<gene>
    <name evidence="3" type="ORF">LAESUDRAFT_499127</name>
</gene>
<evidence type="ECO:0000313" key="3">
    <source>
        <dbReference type="EMBL" id="KZT01070.1"/>
    </source>
</evidence>
<organism evidence="3 4">
    <name type="scientific">Laetiporus sulphureus 93-53</name>
    <dbReference type="NCBI Taxonomy" id="1314785"/>
    <lineage>
        <taxon>Eukaryota</taxon>
        <taxon>Fungi</taxon>
        <taxon>Dikarya</taxon>
        <taxon>Basidiomycota</taxon>
        <taxon>Agaricomycotina</taxon>
        <taxon>Agaricomycetes</taxon>
        <taxon>Polyporales</taxon>
        <taxon>Laetiporus</taxon>
    </lineage>
</organism>
<evidence type="ECO:0000256" key="1">
    <source>
        <dbReference type="SAM" id="MobiDB-lite"/>
    </source>
</evidence>
<evidence type="ECO:0000256" key="2">
    <source>
        <dbReference type="SAM" id="SignalP"/>
    </source>
</evidence>